<protein>
    <submittedName>
        <fullName evidence="1">Uncharacterized protein</fullName>
    </submittedName>
</protein>
<gene>
    <name evidence="1" type="ORF">J056_004445</name>
</gene>
<evidence type="ECO:0000313" key="2">
    <source>
        <dbReference type="Proteomes" id="UP000014064"/>
    </source>
</evidence>
<dbReference type="RefSeq" id="XP_009267915.1">
    <property type="nucleotide sequence ID" value="XM_009269640.1"/>
</dbReference>
<proteinExistence type="predicted"/>
<reference evidence="2" key="1">
    <citation type="journal article" date="2013" name="BMC Genomics">
        <title>Genome and transcriptome sequencing of the halophilic fungus Wallemia ichthyophaga: haloadaptations present and absent.</title>
        <authorList>
            <person name="Zajc J."/>
            <person name="Liu Y."/>
            <person name="Dai W."/>
            <person name="Yang Z."/>
            <person name="Hu J."/>
            <person name="Gostincar C."/>
            <person name="Gunde-Cimerman N."/>
        </authorList>
    </citation>
    <scope>NUCLEOTIDE SEQUENCE [LARGE SCALE GENOMIC DNA]</scope>
    <source>
        <strain evidence="2">EXF-994 / CBS 113033</strain>
    </source>
</reference>
<organism evidence="1 2">
    <name type="scientific">Wallemia ichthyophaga (strain EXF-994 / CBS 113033)</name>
    <dbReference type="NCBI Taxonomy" id="1299270"/>
    <lineage>
        <taxon>Eukaryota</taxon>
        <taxon>Fungi</taxon>
        <taxon>Dikarya</taxon>
        <taxon>Basidiomycota</taxon>
        <taxon>Wallemiomycotina</taxon>
        <taxon>Wallemiomycetes</taxon>
        <taxon>Wallemiales</taxon>
        <taxon>Wallemiaceae</taxon>
        <taxon>Wallemia</taxon>
    </lineage>
</organism>
<keyword evidence="2" id="KW-1185">Reference proteome</keyword>
<dbReference type="KEGG" id="wic:J056_004445"/>
<name>R9AFX9_WALI9</name>
<dbReference type="EMBL" id="KE007231">
    <property type="protein sequence ID" value="EOR01124.1"/>
    <property type="molecule type" value="Genomic_DNA"/>
</dbReference>
<sequence>MSYHPSLSDIGVSPYLFFCSSSSTANHQTINHSFDYKPQKELYFTLDNTNEKVSYWTVNSRYVGDNKSIEVILRRDNYSKPFTIRIYDRRYDQNRPEMWNRDKEQEFRQALNNGDSKLQAGEVEAWRACNAQFERDLATMQTIKSEPLYCVQQFVTTVTFEISVAPPGHSQKYFTARGFLLEGMGGALPLTSKIEDEDAELLVKDACRSFDKLAHLGICLAEYDMNHVSFLREFGLEAKFQQISNCLLKNEAVSPVAWKADVAHHRILFKDAVMFAIDNHKRKLQLPNKSWVDDCKSVKSGGISSGRKRKKKWKSAVRYSRAATCNLIS</sequence>
<dbReference type="OMA" id="PFTIRIY"/>
<dbReference type="OrthoDB" id="10464285at2759"/>
<dbReference type="Proteomes" id="UP000014064">
    <property type="component" value="Unassembled WGS sequence"/>
</dbReference>
<accession>R9AFX9</accession>
<dbReference type="AlphaFoldDB" id="R9AFX9"/>
<dbReference type="GeneID" id="20377397"/>
<dbReference type="HOGENOM" id="CLU_921970_0_0_1"/>
<evidence type="ECO:0000313" key="1">
    <source>
        <dbReference type="EMBL" id="EOR01124.1"/>
    </source>
</evidence>